<name>A0A7X1ALZ9_9PSED</name>
<dbReference type="EMBL" id="JAAXCZ010000022">
    <property type="protein sequence ID" value="MBC2384991.1"/>
    <property type="molecule type" value="Genomic_DNA"/>
</dbReference>
<proteinExistence type="inferred from homology"/>
<feature type="domain" description="Peptidase S33 tripeptidyl aminopeptidase-like C-terminal" evidence="4">
    <location>
        <begin position="417"/>
        <end position="517"/>
    </location>
</feature>
<accession>A0A7X1ALZ9</accession>
<dbReference type="SUPFAM" id="SSF53474">
    <property type="entry name" value="alpha/beta-Hydrolases"/>
    <property type="match status" value="1"/>
</dbReference>
<dbReference type="InterPro" id="IPR051601">
    <property type="entry name" value="Serine_prot/Carboxylest_S33"/>
</dbReference>
<dbReference type="Pfam" id="PF08386">
    <property type="entry name" value="Abhydrolase_4"/>
    <property type="match status" value="1"/>
</dbReference>
<evidence type="ECO:0000313" key="8">
    <source>
        <dbReference type="Proteomes" id="UP000534677"/>
    </source>
</evidence>
<dbReference type="Proteomes" id="UP000534677">
    <property type="component" value="Unassembled WGS sequence"/>
</dbReference>
<evidence type="ECO:0000313" key="7">
    <source>
        <dbReference type="Proteomes" id="UP000520513"/>
    </source>
</evidence>
<keyword evidence="2 6" id="KW-0378">Hydrolase</keyword>
<dbReference type="InterPro" id="IPR000073">
    <property type="entry name" value="AB_hydrolase_1"/>
</dbReference>
<sequence>MLAALVPVIGHAETPPPPFGIEWFLDCPQPELERLDPEVIERTQCGIVTAPLDHAAPERGSISFDITRVGARQPLSRQGALFTNPGGPGLDAGGAFAVHLATVWKHYARQPEWGGTYRTLADTFDVVEVTPRGLGSVPGSRLECRSDEVIVPQEDASEDRSEANLLAIRDNARLIAQACASHPLTPYITTEQTARDLEFVRRQLGELQFNYLGNAYGTWLGAWYGGLFPAHVGRMVLDSNINWTSTFEHASFIVAGEKEKIFDRFVAHPAALDPGVYHLGDSPVAVRRVFMTLLPSVRTALRSNNRYYSDPAGLMGAQVLSRWLSETPHSDDLALEARARAHQFSPNPAIEERAKLMFSLLLQRVREPLQTSMPKPGPLQMSAADSVRTAILCNDSVYSSEATWQRKEAESLASHPVAGSALEARQCTTWPRKNARPLPHKELARLDSLLMIQAEFDDQAPSTGAAWAFERTFPASRVQLKDAYAHGVSFSGVSACVNQWVGDYLAHGTRPPRSTVCSDAQAMQ</sequence>
<dbReference type="InterPro" id="IPR029058">
    <property type="entry name" value="AB_hydrolase_fold"/>
</dbReference>
<dbReference type="Pfam" id="PF00561">
    <property type="entry name" value="Abhydrolase_1"/>
    <property type="match status" value="1"/>
</dbReference>
<comment type="caution">
    <text evidence="6">The sequence shown here is derived from an EMBL/GenBank/DDBJ whole genome shotgun (WGS) entry which is preliminary data.</text>
</comment>
<evidence type="ECO:0000313" key="5">
    <source>
        <dbReference type="EMBL" id="MBC2384991.1"/>
    </source>
</evidence>
<evidence type="ECO:0000259" key="3">
    <source>
        <dbReference type="Pfam" id="PF00561"/>
    </source>
</evidence>
<organism evidence="6 7">
    <name type="scientific">Pseudomonas cremoris</name>
    <dbReference type="NCBI Taxonomy" id="2724178"/>
    <lineage>
        <taxon>Bacteria</taxon>
        <taxon>Pseudomonadati</taxon>
        <taxon>Pseudomonadota</taxon>
        <taxon>Gammaproteobacteria</taxon>
        <taxon>Pseudomonadales</taxon>
        <taxon>Pseudomonadaceae</taxon>
        <taxon>Pseudomonas</taxon>
    </lineage>
</organism>
<feature type="domain" description="AB hydrolase-1" evidence="3">
    <location>
        <begin position="188"/>
        <end position="268"/>
    </location>
</feature>
<evidence type="ECO:0000313" key="6">
    <source>
        <dbReference type="EMBL" id="MBC2407021.1"/>
    </source>
</evidence>
<dbReference type="Proteomes" id="UP000520513">
    <property type="component" value="Unassembled WGS sequence"/>
</dbReference>
<comment type="similarity">
    <text evidence="1">Belongs to the peptidase S33 family.</text>
</comment>
<dbReference type="PANTHER" id="PTHR43248:SF25">
    <property type="entry name" value="AB HYDROLASE-1 DOMAIN-CONTAINING PROTEIN-RELATED"/>
    <property type="match status" value="1"/>
</dbReference>
<evidence type="ECO:0000259" key="4">
    <source>
        <dbReference type="Pfam" id="PF08386"/>
    </source>
</evidence>
<dbReference type="Gene3D" id="3.40.50.1820">
    <property type="entry name" value="alpha/beta hydrolase"/>
    <property type="match status" value="1"/>
</dbReference>
<dbReference type="PANTHER" id="PTHR43248">
    <property type="entry name" value="2-SUCCINYL-6-HYDROXY-2,4-CYCLOHEXADIENE-1-CARBOXYLATE SYNTHASE"/>
    <property type="match status" value="1"/>
</dbReference>
<dbReference type="EMBL" id="JAAXCY010000005">
    <property type="protein sequence ID" value="MBC2407021.1"/>
    <property type="molecule type" value="Genomic_DNA"/>
</dbReference>
<gene>
    <name evidence="5" type="ORF">HF209_28980</name>
    <name evidence="6" type="ORF">HF257_13480</name>
</gene>
<evidence type="ECO:0000256" key="1">
    <source>
        <dbReference type="ARBA" id="ARBA00010088"/>
    </source>
</evidence>
<keyword evidence="8" id="KW-1185">Reference proteome</keyword>
<dbReference type="AlphaFoldDB" id="A0A7X1ALZ9"/>
<dbReference type="GO" id="GO:0016787">
    <property type="term" value="F:hydrolase activity"/>
    <property type="evidence" value="ECO:0007669"/>
    <property type="project" value="UniProtKB-KW"/>
</dbReference>
<dbReference type="InterPro" id="IPR013595">
    <property type="entry name" value="Pept_S33_TAP-like_C"/>
</dbReference>
<evidence type="ECO:0000256" key="2">
    <source>
        <dbReference type="ARBA" id="ARBA00022801"/>
    </source>
</evidence>
<protein>
    <submittedName>
        <fullName evidence="6">Alpha/beta hydrolase</fullName>
    </submittedName>
</protein>
<reference evidence="7 8" key="1">
    <citation type="submission" date="2020-04" db="EMBL/GenBank/DDBJ databases">
        <title>Pseudomonas crami sp. nov., a novel proteolytic bacterial species isolated from cream.</title>
        <authorList>
            <person name="Hofmann K."/>
            <person name="Woller A."/>
            <person name="Huptas C."/>
            <person name="Wenning M."/>
            <person name="Scherer S."/>
            <person name="Doll E.V."/>
        </authorList>
    </citation>
    <scope>NUCLEOTIDE SEQUENCE [LARGE SCALE GENOMIC DNA]</scope>
    <source>
        <strain evidence="5 8">WS 5096</strain>
        <strain evidence="6 7">WS 5106</strain>
    </source>
</reference>